<comment type="subcellular location">
    <subcellularLocation>
        <location evidence="1">Membrane</location>
        <topology evidence="1">Single-pass membrane protein</topology>
    </subcellularLocation>
</comment>
<gene>
    <name evidence="7" type="ORF">P7K49_009690</name>
</gene>
<evidence type="ECO:0000256" key="5">
    <source>
        <dbReference type="ARBA" id="ARBA00023136"/>
    </source>
</evidence>
<evidence type="ECO:0008006" key="9">
    <source>
        <dbReference type="Google" id="ProtNLM"/>
    </source>
</evidence>
<evidence type="ECO:0000256" key="6">
    <source>
        <dbReference type="SAM" id="Phobius"/>
    </source>
</evidence>
<sequence>MNECQLQKYDTDSLHLQVGSEEWCQKRPQAASNLAMASDLDFSPPEVPEPTFLENLLRYGLFLGAIFQLICVLAIIVPIPKSYEAAHEESRGREVLSFPVIGRDVWLFGEQGGCSAPVVHDPFESDRLYDGRSKEDSGAAALL</sequence>
<organism evidence="7 8">
    <name type="scientific">Saguinus oedipus</name>
    <name type="common">Cotton-top tamarin</name>
    <name type="synonym">Oedipomidas oedipus</name>
    <dbReference type="NCBI Taxonomy" id="9490"/>
    <lineage>
        <taxon>Eukaryota</taxon>
        <taxon>Metazoa</taxon>
        <taxon>Chordata</taxon>
        <taxon>Craniata</taxon>
        <taxon>Vertebrata</taxon>
        <taxon>Euteleostomi</taxon>
        <taxon>Mammalia</taxon>
        <taxon>Eutheria</taxon>
        <taxon>Euarchontoglires</taxon>
        <taxon>Primates</taxon>
        <taxon>Haplorrhini</taxon>
        <taxon>Platyrrhini</taxon>
        <taxon>Cebidae</taxon>
        <taxon>Callitrichinae</taxon>
        <taxon>Saguinus</taxon>
    </lineage>
</organism>
<evidence type="ECO:0000313" key="7">
    <source>
        <dbReference type="EMBL" id="KAK2109944.1"/>
    </source>
</evidence>
<evidence type="ECO:0000256" key="2">
    <source>
        <dbReference type="ARBA" id="ARBA00006839"/>
    </source>
</evidence>
<dbReference type="PANTHER" id="PTHR14409:SF2">
    <property type="entry name" value="PROTEIN MANBAL"/>
    <property type="match status" value="1"/>
</dbReference>
<keyword evidence="8" id="KW-1185">Reference proteome</keyword>
<evidence type="ECO:0000256" key="3">
    <source>
        <dbReference type="ARBA" id="ARBA00022692"/>
    </source>
</evidence>
<feature type="transmembrane region" description="Helical" evidence="6">
    <location>
        <begin position="56"/>
        <end position="77"/>
    </location>
</feature>
<proteinExistence type="inferred from homology"/>
<dbReference type="EMBL" id="JASSZA010000005">
    <property type="protein sequence ID" value="KAK2109944.1"/>
    <property type="molecule type" value="Genomic_DNA"/>
</dbReference>
<reference evidence="7 8" key="1">
    <citation type="submission" date="2023-05" db="EMBL/GenBank/DDBJ databases">
        <title>B98-5 Cell Line De Novo Hybrid Assembly: An Optical Mapping Approach.</title>
        <authorList>
            <person name="Kananen K."/>
            <person name="Auerbach J.A."/>
            <person name="Kautto E."/>
            <person name="Blachly J.S."/>
        </authorList>
    </citation>
    <scope>NUCLEOTIDE SEQUENCE [LARGE SCALE GENOMIC DNA]</scope>
    <source>
        <strain evidence="7">B95-8</strain>
        <tissue evidence="7">Cell line</tissue>
    </source>
</reference>
<keyword evidence="5 6" id="KW-0472">Membrane</keyword>
<dbReference type="PANTHER" id="PTHR14409">
    <property type="entry name" value="MANNOSIDASE, BETA A, LYSOSOMAL-LIKE, MANBAL PROTEIN"/>
    <property type="match status" value="1"/>
</dbReference>
<comment type="similarity">
    <text evidence="2">Belongs to the UPF0239 family.</text>
</comment>
<accession>A0ABQ9VM31</accession>
<dbReference type="Pfam" id="PF06783">
    <property type="entry name" value="UPF0239"/>
    <property type="match status" value="1"/>
</dbReference>
<dbReference type="Proteomes" id="UP001266305">
    <property type="component" value="Unassembled WGS sequence"/>
</dbReference>
<keyword evidence="3 6" id="KW-0812">Transmembrane</keyword>
<protein>
    <recommendedName>
        <fullName evidence="9">Protein MANBAL</fullName>
    </recommendedName>
</protein>
<dbReference type="InterPro" id="IPR009621">
    <property type="entry name" value="UPF0239"/>
</dbReference>
<name>A0ABQ9VM31_SAGOE</name>
<comment type="caution">
    <text evidence="7">The sequence shown here is derived from an EMBL/GenBank/DDBJ whole genome shotgun (WGS) entry which is preliminary data.</text>
</comment>
<evidence type="ECO:0000256" key="1">
    <source>
        <dbReference type="ARBA" id="ARBA00004167"/>
    </source>
</evidence>
<evidence type="ECO:0000256" key="4">
    <source>
        <dbReference type="ARBA" id="ARBA00022989"/>
    </source>
</evidence>
<keyword evidence="4 6" id="KW-1133">Transmembrane helix</keyword>
<evidence type="ECO:0000313" key="8">
    <source>
        <dbReference type="Proteomes" id="UP001266305"/>
    </source>
</evidence>